<sequence length="175" mass="19516">MEQPIAKTGSEPEETPVLDLVLYPHRSLTPQGFLVLMGVIAGLSFTIGLVFFLLGAWPIVGFLGLDVAVIYLAFRLNYRAARAYETIRLSGNALEVVKIDARGRRRRYVMPSAWLRVDVEQRPRRASRLTLRSRGRGLEIGAFLGQEEKDGLANVLRDGLRRAALPPHLSIPEPN</sequence>
<evidence type="ECO:0000256" key="1">
    <source>
        <dbReference type="SAM" id="Phobius"/>
    </source>
</evidence>
<keyword evidence="1" id="KW-0812">Transmembrane</keyword>
<dbReference type="EMBL" id="FNBW01000006">
    <property type="protein sequence ID" value="SDF74129.1"/>
    <property type="molecule type" value="Genomic_DNA"/>
</dbReference>
<dbReference type="InterPro" id="IPR019253">
    <property type="entry name" value="DUF2244_TM"/>
</dbReference>
<proteinExistence type="predicted"/>
<dbReference type="PIRSF" id="PIRSF032162">
    <property type="entry name" value="UCP032162_imp"/>
    <property type="match status" value="1"/>
</dbReference>
<dbReference type="Pfam" id="PF10003">
    <property type="entry name" value="DUF2244"/>
    <property type="match status" value="1"/>
</dbReference>
<keyword evidence="3" id="KW-1185">Reference proteome</keyword>
<dbReference type="InterPro" id="IPR016990">
    <property type="entry name" value="UCP032162_TM"/>
</dbReference>
<dbReference type="RefSeq" id="WP_093150186.1">
    <property type="nucleotide sequence ID" value="NZ_FNBW01000006.1"/>
</dbReference>
<evidence type="ECO:0000313" key="3">
    <source>
        <dbReference type="Proteomes" id="UP000198615"/>
    </source>
</evidence>
<dbReference type="Proteomes" id="UP000198615">
    <property type="component" value="Unassembled WGS sequence"/>
</dbReference>
<dbReference type="OrthoDB" id="9808190at2"/>
<feature type="transmembrane region" description="Helical" evidence="1">
    <location>
        <begin position="59"/>
        <end position="78"/>
    </location>
</feature>
<evidence type="ECO:0000313" key="2">
    <source>
        <dbReference type="EMBL" id="SDF74129.1"/>
    </source>
</evidence>
<feature type="transmembrane region" description="Helical" evidence="1">
    <location>
        <begin position="33"/>
        <end position="53"/>
    </location>
</feature>
<name>A0A8G2BK25_9PROT</name>
<keyword evidence="1" id="KW-0472">Membrane</keyword>
<reference evidence="2 3" key="1">
    <citation type="submission" date="2016-10" db="EMBL/GenBank/DDBJ databases">
        <authorList>
            <person name="Varghese N."/>
            <person name="Submissions S."/>
        </authorList>
    </citation>
    <scope>NUCLEOTIDE SEQUENCE [LARGE SCALE GENOMIC DNA]</scope>
    <source>
        <strain evidence="2 3">DSM 18839</strain>
    </source>
</reference>
<gene>
    <name evidence="2" type="ORF">SAMN05660686_02146</name>
</gene>
<keyword evidence="1" id="KW-1133">Transmembrane helix</keyword>
<protein>
    <submittedName>
        <fullName evidence="2">Uncharacterized membrane protein</fullName>
    </submittedName>
</protein>
<organism evidence="2 3">
    <name type="scientific">Thalassobaculum litoreum DSM 18839</name>
    <dbReference type="NCBI Taxonomy" id="1123362"/>
    <lineage>
        <taxon>Bacteria</taxon>
        <taxon>Pseudomonadati</taxon>
        <taxon>Pseudomonadota</taxon>
        <taxon>Alphaproteobacteria</taxon>
        <taxon>Rhodospirillales</taxon>
        <taxon>Thalassobaculaceae</taxon>
        <taxon>Thalassobaculum</taxon>
    </lineage>
</organism>
<dbReference type="AlphaFoldDB" id="A0A8G2BK25"/>
<accession>A0A8G2BK25</accession>
<comment type="caution">
    <text evidence="2">The sequence shown here is derived from an EMBL/GenBank/DDBJ whole genome shotgun (WGS) entry which is preliminary data.</text>
</comment>